<dbReference type="GO" id="GO:0006508">
    <property type="term" value="P:proteolysis"/>
    <property type="evidence" value="ECO:0007669"/>
    <property type="project" value="UniProtKB-KW"/>
</dbReference>
<feature type="active site" evidence="1">
    <location>
        <position position="269"/>
    </location>
</feature>
<dbReference type="Gene3D" id="2.30.42.10">
    <property type="match status" value="1"/>
</dbReference>
<dbReference type="EC" id="3.4.21.53" evidence="1"/>
<keyword evidence="3" id="KW-0472">Membrane</keyword>
<feature type="domain" description="Lon proteolytic" evidence="4">
    <location>
        <begin position="264"/>
        <end position="362"/>
    </location>
</feature>
<name>A0AAU7DY63_9MICO</name>
<feature type="region of interest" description="Disordered" evidence="2">
    <location>
        <begin position="1"/>
        <end position="24"/>
    </location>
</feature>
<dbReference type="InterPro" id="IPR027065">
    <property type="entry name" value="Lon_Prtase"/>
</dbReference>
<proteinExistence type="inferred from homology"/>
<dbReference type="SUPFAM" id="SSF50156">
    <property type="entry name" value="PDZ domain-like"/>
    <property type="match status" value="1"/>
</dbReference>
<dbReference type="InterPro" id="IPR014721">
    <property type="entry name" value="Ribsml_uS5_D2-typ_fold_subgr"/>
</dbReference>
<dbReference type="EMBL" id="CP146203">
    <property type="protein sequence ID" value="XBH22227.1"/>
    <property type="molecule type" value="Genomic_DNA"/>
</dbReference>
<dbReference type="PROSITE" id="PS51786">
    <property type="entry name" value="LON_PROTEOLYTIC"/>
    <property type="match status" value="1"/>
</dbReference>
<evidence type="ECO:0000313" key="5">
    <source>
        <dbReference type="EMBL" id="XBH22227.1"/>
    </source>
</evidence>
<keyword evidence="1" id="KW-0720">Serine protease</keyword>
<evidence type="ECO:0000259" key="4">
    <source>
        <dbReference type="PROSITE" id="PS51786"/>
    </source>
</evidence>
<reference evidence="5" key="1">
    <citation type="submission" date="2024-02" db="EMBL/GenBank/DDBJ databases">
        <title>Tomenella chthoni gen. nov. sp. nov., a member of the family Jonesiaceae isolated from bat guano.</title>
        <authorList>
            <person name="Miller S.L."/>
            <person name="King J."/>
            <person name="Sankaranarayanan K."/>
            <person name="Lawson P.A."/>
        </authorList>
    </citation>
    <scope>NUCLEOTIDE SEQUENCE</scope>
    <source>
        <strain evidence="5">BS-20</strain>
    </source>
</reference>
<dbReference type="Gene3D" id="3.30.230.10">
    <property type="match status" value="1"/>
</dbReference>
<evidence type="ECO:0000256" key="1">
    <source>
        <dbReference type="PROSITE-ProRule" id="PRU01122"/>
    </source>
</evidence>
<dbReference type="InterPro" id="IPR008269">
    <property type="entry name" value="Lon_proteolytic"/>
</dbReference>
<dbReference type="InterPro" id="IPR020568">
    <property type="entry name" value="Ribosomal_Su5_D2-typ_SF"/>
</dbReference>
<dbReference type="GO" id="GO:0004176">
    <property type="term" value="F:ATP-dependent peptidase activity"/>
    <property type="evidence" value="ECO:0007669"/>
    <property type="project" value="UniProtKB-UniRule"/>
</dbReference>
<feature type="transmembrane region" description="Helical" evidence="3">
    <location>
        <begin position="33"/>
        <end position="56"/>
    </location>
</feature>
<dbReference type="GO" id="GO:0005524">
    <property type="term" value="F:ATP binding"/>
    <property type="evidence" value="ECO:0007669"/>
    <property type="project" value="InterPro"/>
</dbReference>
<keyword evidence="1 5" id="KW-0378">Hydrolase</keyword>
<dbReference type="PANTHER" id="PTHR10046">
    <property type="entry name" value="ATP DEPENDENT LON PROTEASE FAMILY MEMBER"/>
    <property type="match status" value="1"/>
</dbReference>
<dbReference type="Pfam" id="PF13180">
    <property type="entry name" value="PDZ_2"/>
    <property type="match status" value="1"/>
</dbReference>
<dbReference type="Pfam" id="PF05362">
    <property type="entry name" value="Lon_C"/>
    <property type="match status" value="1"/>
</dbReference>
<dbReference type="GO" id="GO:0004252">
    <property type="term" value="F:serine-type endopeptidase activity"/>
    <property type="evidence" value="ECO:0007669"/>
    <property type="project" value="UniProtKB-UniRule"/>
</dbReference>
<evidence type="ECO:0000256" key="3">
    <source>
        <dbReference type="SAM" id="Phobius"/>
    </source>
</evidence>
<comment type="catalytic activity">
    <reaction evidence="1">
        <text>Hydrolysis of proteins in presence of ATP.</text>
        <dbReference type="EC" id="3.4.21.53"/>
    </reaction>
</comment>
<keyword evidence="3" id="KW-1133">Transmembrane helix</keyword>
<evidence type="ECO:0000256" key="2">
    <source>
        <dbReference type="SAM" id="MobiDB-lite"/>
    </source>
</evidence>
<gene>
    <name evidence="5" type="ORF">V5R04_03075</name>
</gene>
<dbReference type="InterPro" id="IPR001478">
    <property type="entry name" value="PDZ"/>
</dbReference>
<keyword evidence="3" id="KW-0812">Transmembrane</keyword>
<keyword evidence="1 5" id="KW-0645">Protease</keyword>
<feature type="active site" evidence="1">
    <location>
        <position position="314"/>
    </location>
</feature>
<accession>A0AAU7DY63</accession>
<dbReference type="AlphaFoldDB" id="A0AAU7DY63"/>
<comment type="similarity">
    <text evidence="1">Belongs to the peptidase S16 family.</text>
</comment>
<sequence>MNELPSAPHNSNSFPESGSAAPAGRATPRAVTLGISVIATGLLLAGLMVVPAPYAIKSPGPTKDTLGGVNSEQLIQIKGDVESFQSTGQLRLTTVGVAGGPGFPVNFAQVIGGWIDPTKAVYPVETVFPQHSSKEEIAQENAAAMTSSQENATYAALSELGYDIPTTLKVQGTLPDSPAIDLVQSGDIITAIDGAEILDFDALLAHLDTVAPNTTIELGIIRDGNPEVVEFATAPNTHGEGSRLGIALQLEFEFPVDVEIKIDNIGGPSAGMIFALGIMDRLTEPDEANGQIIAGTGTMDTGGNVGPIGGIRQKLHGAKRDGAKYFLAPESNCDEVVGNVPEGLQVVAVETLENAWDAVIAIGEGTATDLPTCS</sequence>
<dbReference type="GO" id="GO:0030163">
    <property type="term" value="P:protein catabolic process"/>
    <property type="evidence" value="ECO:0007669"/>
    <property type="project" value="InterPro"/>
</dbReference>
<dbReference type="InterPro" id="IPR036034">
    <property type="entry name" value="PDZ_sf"/>
</dbReference>
<dbReference type="SUPFAM" id="SSF54211">
    <property type="entry name" value="Ribosomal protein S5 domain 2-like"/>
    <property type="match status" value="1"/>
</dbReference>
<organism evidence="5">
    <name type="scientific">Jonesiaceae bacterium BS-20</name>
    <dbReference type="NCBI Taxonomy" id="3120821"/>
    <lineage>
        <taxon>Bacteria</taxon>
        <taxon>Bacillati</taxon>
        <taxon>Actinomycetota</taxon>
        <taxon>Actinomycetes</taxon>
        <taxon>Micrococcales</taxon>
        <taxon>Jonesiaceae</taxon>
    </lineage>
</organism>
<protein>
    <recommendedName>
        <fullName evidence="1">endopeptidase La</fullName>
        <ecNumber evidence="1">3.4.21.53</ecNumber>
    </recommendedName>
</protein>